<evidence type="ECO:0000313" key="1">
    <source>
        <dbReference type="EMBL" id="CAK9116516.1"/>
    </source>
</evidence>
<dbReference type="Gene3D" id="1.20.140.10">
    <property type="entry name" value="Butyryl-CoA Dehydrogenase, subunit A, domain 3"/>
    <property type="match status" value="1"/>
</dbReference>
<dbReference type="InterPro" id="IPR012258">
    <property type="entry name" value="Acyl-CoA_oxidase"/>
</dbReference>
<organism evidence="1 2">
    <name type="scientific">Durusdinium trenchii</name>
    <dbReference type="NCBI Taxonomy" id="1381693"/>
    <lineage>
        <taxon>Eukaryota</taxon>
        <taxon>Sar</taxon>
        <taxon>Alveolata</taxon>
        <taxon>Dinophyceae</taxon>
        <taxon>Suessiales</taxon>
        <taxon>Symbiodiniaceae</taxon>
        <taxon>Durusdinium</taxon>
    </lineage>
</organism>
<comment type="caution">
    <text evidence="1">The sequence shown here is derived from an EMBL/GenBank/DDBJ whole genome shotgun (WGS) entry which is preliminary data.</text>
</comment>
<dbReference type="PANTHER" id="PTHR10909:SF382">
    <property type="entry name" value="ACYL-COENZYME A OXIDASE"/>
    <property type="match status" value="1"/>
</dbReference>
<dbReference type="PANTHER" id="PTHR10909">
    <property type="entry name" value="ELECTRON TRANSPORT OXIDOREDUCTASE"/>
    <property type="match status" value="1"/>
</dbReference>
<dbReference type="SUPFAM" id="SSF47203">
    <property type="entry name" value="Acyl-CoA dehydrogenase C-terminal domain-like"/>
    <property type="match status" value="1"/>
</dbReference>
<name>A0ABP0SVP2_9DINO</name>
<keyword evidence="2" id="KW-1185">Reference proteome</keyword>
<dbReference type="InterPro" id="IPR046373">
    <property type="entry name" value="Acyl-CoA_Oxase/DH_mid-dom_sf"/>
</dbReference>
<accession>A0ABP0SVP2</accession>
<reference evidence="1 2" key="1">
    <citation type="submission" date="2024-02" db="EMBL/GenBank/DDBJ databases">
        <authorList>
            <person name="Chen Y."/>
            <person name="Shah S."/>
            <person name="Dougan E. K."/>
            <person name="Thang M."/>
            <person name="Chan C."/>
        </authorList>
    </citation>
    <scope>NUCLEOTIDE SEQUENCE [LARGE SCALE GENOMIC DNA]</scope>
</reference>
<dbReference type="Gene3D" id="2.40.110.10">
    <property type="entry name" value="Butyryl-CoA Dehydrogenase, subunit A, domain 2"/>
    <property type="match status" value="1"/>
</dbReference>
<evidence type="ECO:0000313" key="2">
    <source>
        <dbReference type="Proteomes" id="UP001642484"/>
    </source>
</evidence>
<sequence>MAERPAVPPVLPRLSKDVFTTAPPWPQSARVKERGPLPGLDSHFADVGFIGTGLQCICDRQALVPAMLETRRLDRWASEAFAIVASTQALLYWETIHWPWSRIKRSPRDVSSMWDPTSLAASKLQYDSLARREELLMKRFLSINKHRQMDENAPWQEHAEQLRDLLKGGYLSLDSITSSDGMLDFFASHRVLAHQECLSCCLGIRMTVHYNLFCGTVLALGNEEQCRWLEESQTRGQLGCFMLTEVGAGVLSGLVVETTATWTWDAEGGGFDLHTPFASAEKTWISQGLAADWGVVVANLVLEENLGPHVFLVDMQSIGLQRQSMGEKTTFNALDNARVSFDHVRLPATALLSKLCSVQQHVFPDGSWRAEYTFAGRRPPSFVQIAQRLLSGRLCISDSAIAYVEGVLRVTRKYAESRRVWVDKERQMQLSELPYMRKVLHSVEVGLNVHKAFLLILQKEFAQAIQSGQELSRQLVTRIAAAKVEAVEFAIKSLALMRRDVGSFSLMASSPFGSNNDILLCCRFAEGDSRILQQMLTRDLVKAHSKSAAATVRLLLRVLKAWLSGALHSPAKLEYLRDQQLLQLLWDLARVRQRCLKKGMSKAQAETEAWIQADLVYDVAKTHAQQLIHSTVEAECGRSKDTLRFMDMLYSPFGFKPKTALAVAYLLHEPDVQVVALAAGFSSSSFYARWFGTHPCQAAEQFLTELGKTKEVPVVCGSNTGFLDRGKPDVALAKLMEGGAHWLVLDSWATAAAVTLPSMSLHNRILSFLLPGPGLQYHGNSISHAMTRSIRDETMASSGLLLRTWQNSFLEDKPRLQLVGLSAGWRQDSLPRLNATCRGSWMAKHFDRGKLMNMVVEQSIRMMKLAVFEFVANLLEGAIRAMIPQDEQVLLLAAAAAGHNFTKCTALHAAAKDGAEVVLEECKSVAIKDSEGALYVRANLVFDGSSLLQRVVDRMCFVTPRSELLEEL</sequence>
<protein>
    <recommendedName>
        <fullName evidence="3">Acyl-CoA oxidase</fullName>
    </recommendedName>
</protein>
<dbReference type="InterPro" id="IPR036250">
    <property type="entry name" value="AcylCo_DH-like_C"/>
</dbReference>
<dbReference type="Proteomes" id="UP001642484">
    <property type="component" value="Unassembled WGS sequence"/>
</dbReference>
<evidence type="ECO:0008006" key="3">
    <source>
        <dbReference type="Google" id="ProtNLM"/>
    </source>
</evidence>
<gene>
    <name evidence="1" type="ORF">CCMP2556_LOCUS54067</name>
</gene>
<dbReference type="SUPFAM" id="SSF56645">
    <property type="entry name" value="Acyl-CoA dehydrogenase NM domain-like"/>
    <property type="match status" value="1"/>
</dbReference>
<proteinExistence type="predicted"/>
<dbReference type="InterPro" id="IPR009100">
    <property type="entry name" value="AcylCoA_DH/oxidase_NM_dom_sf"/>
</dbReference>
<dbReference type="EMBL" id="CAXAMN010028428">
    <property type="protein sequence ID" value="CAK9116516.1"/>
    <property type="molecule type" value="Genomic_DNA"/>
</dbReference>